<dbReference type="AlphaFoldDB" id="A0A9P5Q0Z9"/>
<protein>
    <submittedName>
        <fullName evidence="2">Uncharacterized protein</fullName>
    </submittedName>
</protein>
<gene>
    <name evidence="2" type="ORF">BDP27DRAFT_1360542</name>
</gene>
<proteinExistence type="predicted"/>
<dbReference type="EMBL" id="JADNRY010000020">
    <property type="protein sequence ID" value="KAF9073061.1"/>
    <property type="molecule type" value="Genomic_DNA"/>
</dbReference>
<evidence type="ECO:0000313" key="2">
    <source>
        <dbReference type="EMBL" id="KAF9073061.1"/>
    </source>
</evidence>
<feature type="compositionally biased region" description="Low complexity" evidence="1">
    <location>
        <begin position="31"/>
        <end position="48"/>
    </location>
</feature>
<feature type="compositionally biased region" description="Low complexity" evidence="1">
    <location>
        <begin position="112"/>
        <end position="130"/>
    </location>
</feature>
<feature type="compositionally biased region" description="Low complexity" evidence="1">
    <location>
        <begin position="216"/>
        <end position="230"/>
    </location>
</feature>
<reference evidence="2" key="1">
    <citation type="submission" date="2020-11" db="EMBL/GenBank/DDBJ databases">
        <authorList>
            <consortium name="DOE Joint Genome Institute"/>
            <person name="Ahrendt S."/>
            <person name="Riley R."/>
            <person name="Andreopoulos W."/>
            <person name="Labutti K."/>
            <person name="Pangilinan J."/>
            <person name="Ruiz-Duenas F.J."/>
            <person name="Barrasa J.M."/>
            <person name="Sanchez-Garcia M."/>
            <person name="Camarero S."/>
            <person name="Miyauchi S."/>
            <person name="Serrano A."/>
            <person name="Linde D."/>
            <person name="Babiker R."/>
            <person name="Drula E."/>
            <person name="Ayuso-Fernandez I."/>
            <person name="Pacheco R."/>
            <person name="Padilla G."/>
            <person name="Ferreira P."/>
            <person name="Barriuso J."/>
            <person name="Kellner H."/>
            <person name="Castanera R."/>
            <person name="Alfaro M."/>
            <person name="Ramirez L."/>
            <person name="Pisabarro A.G."/>
            <person name="Kuo A."/>
            <person name="Tritt A."/>
            <person name="Lipzen A."/>
            <person name="He G."/>
            <person name="Yan M."/>
            <person name="Ng V."/>
            <person name="Cullen D."/>
            <person name="Martin F."/>
            <person name="Rosso M.-N."/>
            <person name="Henrissat B."/>
            <person name="Hibbett D."/>
            <person name="Martinez A.T."/>
            <person name="Grigoriev I.V."/>
        </authorList>
    </citation>
    <scope>NUCLEOTIDE SEQUENCE</scope>
    <source>
        <strain evidence="2">AH 40177</strain>
    </source>
</reference>
<evidence type="ECO:0000256" key="1">
    <source>
        <dbReference type="SAM" id="MobiDB-lite"/>
    </source>
</evidence>
<organism evidence="2 3">
    <name type="scientific">Rhodocollybia butyracea</name>
    <dbReference type="NCBI Taxonomy" id="206335"/>
    <lineage>
        <taxon>Eukaryota</taxon>
        <taxon>Fungi</taxon>
        <taxon>Dikarya</taxon>
        <taxon>Basidiomycota</taxon>
        <taxon>Agaricomycotina</taxon>
        <taxon>Agaricomycetes</taxon>
        <taxon>Agaricomycetidae</taxon>
        <taxon>Agaricales</taxon>
        <taxon>Marasmiineae</taxon>
        <taxon>Omphalotaceae</taxon>
        <taxon>Rhodocollybia</taxon>
    </lineage>
</organism>
<feature type="region of interest" description="Disordered" evidence="1">
    <location>
        <begin position="216"/>
        <end position="235"/>
    </location>
</feature>
<evidence type="ECO:0000313" key="3">
    <source>
        <dbReference type="Proteomes" id="UP000772434"/>
    </source>
</evidence>
<sequence length="270" mass="29115">MSSKASFRSFTVFVDTPASPKPNLKNSAPVPLSRSFSESSISTTLSPIAPDKENLDPVTGERVVSSTVLGKKRKGSISVLAVKPVPTESKSLKEKDLSGLEAQPESKKRRSSVSSSSSKLKVKKTTSSAKKAAKRPSRRTSPMPKLDEETELDKEQARVTQALIDSKCYDLTVRPLADVTVAYEEATEDEEPFHFVKEASADPEIRDRDFLPSKSLSASSSTTLRGSSPAEMKTFSTPNANKSILRLLSRLLLPLASVSQTACALPACPS</sequence>
<accession>A0A9P5Q0Z9</accession>
<dbReference type="Proteomes" id="UP000772434">
    <property type="component" value="Unassembled WGS sequence"/>
</dbReference>
<keyword evidence="3" id="KW-1185">Reference proteome</keyword>
<comment type="caution">
    <text evidence="2">The sequence shown here is derived from an EMBL/GenBank/DDBJ whole genome shotgun (WGS) entry which is preliminary data.</text>
</comment>
<feature type="region of interest" description="Disordered" evidence="1">
    <location>
        <begin position="14"/>
        <end position="154"/>
    </location>
</feature>
<dbReference type="OrthoDB" id="3265369at2759"/>
<name>A0A9P5Q0Z9_9AGAR</name>